<sequence length="117" mass="12318">MQLGYSNHACLQRPLEVSDGTPSFKTFMARTTTASPILSRPPRAASSFPRASSTSLTPSSPATTNQRGRPGSIGQKGRGKLRAMRPHNASKRNSHSAQVVRASQALGQGAPDFLAGS</sequence>
<gene>
    <name evidence="1" type="ORF">HPB47_006872</name>
</gene>
<comment type="caution">
    <text evidence="1">The sequence shown here is derived from an EMBL/GenBank/DDBJ whole genome shotgun (WGS) entry which is preliminary data.</text>
</comment>
<keyword evidence="2" id="KW-1185">Reference proteome</keyword>
<name>A0AC60P8Z0_IXOPE</name>
<reference evidence="1 2" key="1">
    <citation type="journal article" date="2020" name="Cell">
        <title>Large-Scale Comparative Analyses of Tick Genomes Elucidate Their Genetic Diversity and Vector Capacities.</title>
        <authorList>
            <consortium name="Tick Genome and Microbiome Consortium (TIGMIC)"/>
            <person name="Jia N."/>
            <person name="Wang J."/>
            <person name="Shi W."/>
            <person name="Du L."/>
            <person name="Sun Y."/>
            <person name="Zhan W."/>
            <person name="Jiang J.F."/>
            <person name="Wang Q."/>
            <person name="Zhang B."/>
            <person name="Ji P."/>
            <person name="Bell-Sakyi L."/>
            <person name="Cui X.M."/>
            <person name="Yuan T.T."/>
            <person name="Jiang B.G."/>
            <person name="Yang W.F."/>
            <person name="Lam T.T."/>
            <person name="Chang Q.C."/>
            <person name="Ding S.J."/>
            <person name="Wang X.J."/>
            <person name="Zhu J.G."/>
            <person name="Ruan X.D."/>
            <person name="Zhao L."/>
            <person name="Wei J.T."/>
            <person name="Ye R.Z."/>
            <person name="Que T.C."/>
            <person name="Du C.H."/>
            <person name="Zhou Y.H."/>
            <person name="Cheng J.X."/>
            <person name="Dai P.F."/>
            <person name="Guo W.B."/>
            <person name="Han X.H."/>
            <person name="Huang E.J."/>
            <person name="Li L.F."/>
            <person name="Wei W."/>
            <person name="Gao Y.C."/>
            <person name="Liu J.Z."/>
            <person name="Shao H.Z."/>
            <person name="Wang X."/>
            <person name="Wang C.C."/>
            <person name="Yang T.C."/>
            <person name="Huo Q.B."/>
            <person name="Li W."/>
            <person name="Chen H.Y."/>
            <person name="Chen S.E."/>
            <person name="Zhou L.G."/>
            <person name="Ni X.B."/>
            <person name="Tian J.H."/>
            <person name="Sheng Y."/>
            <person name="Liu T."/>
            <person name="Pan Y.S."/>
            <person name="Xia L.Y."/>
            <person name="Li J."/>
            <person name="Zhao F."/>
            <person name="Cao W.C."/>
        </authorList>
    </citation>
    <scope>NUCLEOTIDE SEQUENCE [LARGE SCALE GENOMIC DNA]</scope>
    <source>
        <strain evidence="1">Iper-2018</strain>
    </source>
</reference>
<evidence type="ECO:0000313" key="2">
    <source>
        <dbReference type="Proteomes" id="UP000805193"/>
    </source>
</evidence>
<dbReference type="EMBL" id="JABSTQ010011005">
    <property type="protein sequence ID" value="KAG0415948.1"/>
    <property type="molecule type" value="Genomic_DNA"/>
</dbReference>
<dbReference type="Proteomes" id="UP000805193">
    <property type="component" value="Unassembled WGS sequence"/>
</dbReference>
<protein>
    <submittedName>
        <fullName evidence="1">Uncharacterized protein</fullName>
    </submittedName>
</protein>
<accession>A0AC60P8Z0</accession>
<evidence type="ECO:0000313" key="1">
    <source>
        <dbReference type="EMBL" id="KAG0415948.1"/>
    </source>
</evidence>
<proteinExistence type="predicted"/>
<organism evidence="1 2">
    <name type="scientific">Ixodes persulcatus</name>
    <name type="common">Taiga tick</name>
    <dbReference type="NCBI Taxonomy" id="34615"/>
    <lineage>
        <taxon>Eukaryota</taxon>
        <taxon>Metazoa</taxon>
        <taxon>Ecdysozoa</taxon>
        <taxon>Arthropoda</taxon>
        <taxon>Chelicerata</taxon>
        <taxon>Arachnida</taxon>
        <taxon>Acari</taxon>
        <taxon>Parasitiformes</taxon>
        <taxon>Ixodida</taxon>
        <taxon>Ixodoidea</taxon>
        <taxon>Ixodidae</taxon>
        <taxon>Ixodinae</taxon>
        <taxon>Ixodes</taxon>
    </lineage>
</organism>